<dbReference type="InterPro" id="IPR032808">
    <property type="entry name" value="DoxX"/>
</dbReference>
<keyword evidence="4 5" id="KW-0472">Membrane</keyword>
<evidence type="ECO:0000313" key="6">
    <source>
        <dbReference type="EMBL" id="UPM44771.1"/>
    </source>
</evidence>
<dbReference type="EMBL" id="CP096021">
    <property type="protein sequence ID" value="UPM44771.1"/>
    <property type="molecule type" value="Genomic_DNA"/>
</dbReference>
<feature type="transmembrane region" description="Helical" evidence="5">
    <location>
        <begin position="73"/>
        <end position="95"/>
    </location>
</feature>
<dbReference type="Proteomes" id="UP000831768">
    <property type="component" value="Plasmid unnamed2"/>
</dbReference>
<protein>
    <submittedName>
        <fullName evidence="6">DoxX family protein</fullName>
    </submittedName>
</protein>
<keyword evidence="3 5" id="KW-1133">Transmembrane helix</keyword>
<reference evidence="6" key="1">
    <citation type="submission" date="2022-04" db="EMBL/GenBank/DDBJ databases">
        <title>Halocatena sp. nov., isolated from a salt lake.</title>
        <authorList>
            <person name="Cui H.-L."/>
        </authorList>
    </citation>
    <scope>NUCLEOTIDE SEQUENCE</scope>
    <source>
        <strain evidence="6">AD-1</strain>
        <plasmid evidence="6">unnamed2</plasmid>
    </source>
</reference>
<dbReference type="AlphaFoldDB" id="A0A8U0A6G5"/>
<evidence type="ECO:0000256" key="4">
    <source>
        <dbReference type="ARBA" id="ARBA00023136"/>
    </source>
</evidence>
<organism evidence="6 7">
    <name type="scientific">Halocatena salina</name>
    <dbReference type="NCBI Taxonomy" id="2934340"/>
    <lineage>
        <taxon>Archaea</taxon>
        <taxon>Methanobacteriati</taxon>
        <taxon>Methanobacteriota</taxon>
        <taxon>Stenosarchaea group</taxon>
        <taxon>Halobacteria</taxon>
        <taxon>Halobacteriales</taxon>
        <taxon>Natronomonadaceae</taxon>
        <taxon>Halocatena</taxon>
    </lineage>
</organism>
<evidence type="ECO:0000256" key="3">
    <source>
        <dbReference type="ARBA" id="ARBA00022989"/>
    </source>
</evidence>
<keyword evidence="2 5" id="KW-0812">Transmembrane</keyword>
<sequence length="120" mass="12284">MSLSISTATTYVNILTIIAVGISAAAFFRPPEAILESMDEVNVKKSWLPMLGTLKAAGALGLLIGIGAPVPAIGTAAAVGLVVYFVGASIVHLLAGDYSFSGQHVYLLLAVVTLVLNVVS</sequence>
<geneLocation type="plasmid" evidence="6 7">
    <name>unnamed2</name>
</geneLocation>
<name>A0A8U0A6G5_9EURY</name>
<evidence type="ECO:0000256" key="1">
    <source>
        <dbReference type="ARBA" id="ARBA00004141"/>
    </source>
</evidence>
<accession>A0A8U0A6G5</accession>
<dbReference type="GeneID" id="71929448"/>
<dbReference type="RefSeq" id="WP_247995425.1">
    <property type="nucleotide sequence ID" value="NZ_CP096021.1"/>
</dbReference>
<evidence type="ECO:0000256" key="5">
    <source>
        <dbReference type="SAM" id="Phobius"/>
    </source>
</evidence>
<feature type="transmembrane region" description="Helical" evidence="5">
    <location>
        <begin position="48"/>
        <end position="66"/>
    </location>
</feature>
<dbReference type="GO" id="GO:0016020">
    <property type="term" value="C:membrane"/>
    <property type="evidence" value="ECO:0007669"/>
    <property type="project" value="UniProtKB-SubCell"/>
</dbReference>
<keyword evidence="7" id="KW-1185">Reference proteome</keyword>
<evidence type="ECO:0000256" key="2">
    <source>
        <dbReference type="ARBA" id="ARBA00022692"/>
    </source>
</evidence>
<gene>
    <name evidence="6" type="ORF">MW046_15335</name>
</gene>
<feature type="transmembrane region" description="Helical" evidence="5">
    <location>
        <begin position="101"/>
        <end position="119"/>
    </location>
</feature>
<dbReference type="Pfam" id="PF13564">
    <property type="entry name" value="DoxX_2"/>
    <property type="match status" value="1"/>
</dbReference>
<proteinExistence type="predicted"/>
<feature type="transmembrane region" description="Helical" evidence="5">
    <location>
        <begin position="12"/>
        <end position="28"/>
    </location>
</feature>
<evidence type="ECO:0000313" key="7">
    <source>
        <dbReference type="Proteomes" id="UP000831768"/>
    </source>
</evidence>
<dbReference type="KEGG" id="haad:MW046_15335"/>
<keyword evidence="6" id="KW-0614">Plasmid</keyword>
<comment type="subcellular location">
    <subcellularLocation>
        <location evidence="1">Membrane</location>
        <topology evidence="1">Multi-pass membrane protein</topology>
    </subcellularLocation>
</comment>